<evidence type="ECO:0000313" key="3">
    <source>
        <dbReference type="EMBL" id="TXH82794.1"/>
    </source>
</evidence>
<protein>
    <submittedName>
        <fullName evidence="3">Tetratricopeptide repeat protein</fullName>
    </submittedName>
</protein>
<dbReference type="SUPFAM" id="SSF48452">
    <property type="entry name" value="TPR-like"/>
    <property type="match status" value="2"/>
</dbReference>
<keyword evidence="2" id="KW-0732">Signal</keyword>
<evidence type="ECO:0000313" key="4">
    <source>
        <dbReference type="Proteomes" id="UP000321192"/>
    </source>
</evidence>
<name>A0A5C7SG11_THASP</name>
<dbReference type="PROSITE" id="PS50005">
    <property type="entry name" value="TPR"/>
    <property type="match status" value="1"/>
</dbReference>
<dbReference type="Gene3D" id="1.25.40.10">
    <property type="entry name" value="Tetratricopeptide repeat domain"/>
    <property type="match status" value="2"/>
</dbReference>
<dbReference type="RefSeq" id="WP_004308349.1">
    <property type="nucleotide sequence ID" value="NZ_JAYRXT010000352.1"/>
</dbReference>
<dbReference type="Pfam" id="PF13432">
    <property type="entry name" value="TPR_16"/>
    <property type="match status" value="3"/>
</dbReference>
<feature type="signal peptide" evidence="2">
    <location>
        <begin position="1"/>
        <end position="26"/>
    </location>
</feature>
<gene>
    <name evidence="3" type="ORF">E6Q80_14715</name>
</gene>
<dbReference type="PANTHER" id="PTHR12558">
    <property type="entry name" value="CELL DIVISION CYCLE 16,23,27"/>
    <property type="match status" value="1"/>
</dbReference>
<dbReference type="InterPro" id="IPR011990">
    <property type="entry name" value="TPR-like_helical_dom_sf"/>
</dbReference>
<dbReference type="Proteomes" id="UP000321192">
    <property type="component" value="Unassembled WGS sequence"/>
</dbReference>
<dbReference type="PANTHER" id="PTHR12558:SF13">
    <property type="entry name" value="CELL DIVISION CYCLE PROTEIN 27 HOMOLOG"/>
    <property type="match status" value="1"/>
</dbReference>
<evidence type="ECO:0000256" key="2">
    <source>
        <dbReference type="SAM" id="SignalP"/>
    </source>
</evidence>
<comment type="caution">
    <text evidence="3">The sequence shown here is derived from an EMBL/GenBank/DDBJ whole genome shotgun (WGS) entry which is preliminary data.</text>
</comment>
<feature type="repeat" description="TPR" evidence="1">
    <location>
        <begin position="525"/>
        <end position="558"/>
    </location>
</feature>
<keyword evidence="1" id="KW-0802">TPR repeat</keyword>
<proteinExistence type="predicted"/>
<dbReference type="EMBL" id="SSFD01000232">
    <property type="protein sequence ID" value="TXH82794.1"/>
    <property type="molecule type" value="Genomic_DNA"/>
</dbReference>
<dbReference type="SMART" id="SM00028">
    <property type="entry name" value="TPR"/>
    <property type="match status" value="7"/>
</dbReference>
<evidence type="ECO:0000256" key="1">
    <source>
        <dbReference type="PROSITE-ProRule" id="PRU00339"/>
    </source>
</evidence>
<reference evidence="3 4" key="1">
    <citation type="submission" date="2018-09" db="EMBL/GenBank/DDBJ databases">
        <title>Metagenome Assembled Genomes from an Advanced Water Purification Facility.</title>
        <authorList>
            <person name="Stamps B.W."/>
            <person name="Spear J.R."/>
        </authorList>
    </citation>
    <scope>NUCLEOTIDE SEQUENCE [LARGE SCALE GENOMIC DNA]</scope>
    <source>
        <strain evidence="3">Bin_27_1</strain>
    </source>
</reference>
<sequence length="571" mass="62535">MKTQLARIARSLCLAFALGAGGVATAASGEAGEGNLPAQELTPRTLYHFLLAEIAGARGQIGLSAQLYLDLARSTRDPRIARRATEIAMYSRNLVMARGAAEIWTEVAPDSDEARRVLAGLSGAGRGEDINLEAIQFQLARVLAQSNGRLAQNLLSLGHTLARVPDKQAVRGIVMRLTEPYVEMPEAHIARAQAAQAVEDRMGALAAVDRALELRSGWEPAVLLKVQILQQAGAHTEALRVLEAEAARAPASRSLRLAKARALVSAQRFGEARAAFNQLLEASPQDPELLYAVGLLSMQLEDFAAAELHFARALAAEHPQPDLIRLHLGQIAADRGEGERARKWFGEIESEDLRPEADIRSALSLAHEGRIEEARALLRNDVEDPDLARRYLLAEAQILRDAERPTEALALLDAALRENPEDTGLLYEAAMLAERIGRMDLLEARLRRVLELQPDHAHALNALGYSLADRGLRLDEAEALIARAHALMPQDPFILDSLGWVRFRRGDQVGALVHLERAYGMRKDAEIAAHLGEVLWTLGRRDEARRIFAEALAAHPDNRLLTDTGRRLGIQ</sequence>
<feature type="chain" id="PRO_5022801304" evidence="2">
    <location>
        <begin position="27"/>
        <end position="571"/>
    </location>
</feature>
<dbReference type="Pfam" id="PF14559">
    <property type="entry name" value="TPR_19"/>
    <property type="match status" value="1"/>
</dbReference>
<accession>A0A5C7SG11</accession>
<organism evidence="3 4">
    <name type="scientific">Thauera aminoaromatica</name>
    <dbReference type="NCBI Taxonomy" id="164330"/>
    <lineage>
        <taxon>Bacteria</taxon>
        <taxon>Pseudomonadati</taxon>
        <taxon>Pseudomonadota</taxon>
        <taxon>Betaproteobacteria</taxon>
        <taxon>Rhodocyclales</taxon>
        <taxon>Zoogloeaceae</taxon>
        <taxon>Thauera</taxon>
    </lineage>
</organism>
<dbReference type="AlphaFoldDB" id="A0A5C7SG11"/>
<dbReference type="InterPro" id="IPR019734">
    <property type="entry name" value="TPR_rpt"/>
</dbReference>